<dbReference type="Proteomes" id="UP000823749">
    <property type="component" value="Chromosome 10"/>
</dbReference>
<name>A0AAV6IK64_9ERIC</name>
<accession>A0AAV6IK64</accession>
<evidence type="ECO:0000313" key="3">
    <source>
        <dbReference type="Proteomes" id="UP000823749"/>
    </source>
</evidence>
<evidence type="ECO:0000256" key="1">
    <source>
        <dbReference type="SAM" id="MobiDB-lite"/>
    </source>
</evidence>
<keyword evidence="3" id="KW-1185">Reference proteome</keyword>
<evidence type="ECO:0000313" key="2">
    <source>
        <dbReference type="EMBL" id="KAG5527709.1"/>
    </source>
</evidence>
<reference evidence="2" key="1">
    <citation type="submission" date="2020-08" db="EMBL/GenBank/DDBJ databases">
        <title>Plant Genome Project.</title>
        <authorList>
            <person name="Zhang R.-G."/>
        </authorList>
    </citation>
    <scope>NUCLEOTIDE SEQUENCE</scope>
    <source>
        <strain evidence="2">WSP0</strain>
        <tissue evidence="2">Leaf</tissue>
    </source>
</reference>
<feature type="region of interest" description="Disordered" evidence="1">
    <location>
        <begin position="1"/>
        <end position="20"/>
    </location>
</feature>
<comment type="caution">
    <text evidence="2">The sequence shown here is derived from an EMBL/GenBank/DDBJ whole genome shotgun (WGS) entry which is preliminary data.</text>
</comment>
<organism evidence="2 3">
    <name type="scientific">Rhododendron griersonianum</name>
    <dbReference type="NCBI Taxonomy" id="479676"/>
    <lineage>
        <taxon>Eukaryota</taxon>
        <taxon>Viridiplantae</taxon>
        <taxon>Streptophyta</taxon>
        <taxon>Embryophyta</taxon>
        <taxon>Tracheophyta</taxon>
        <taxon>Spermatophyta</taxon>
        <taxon>Magnoliopsida</taxon>
        <taxon>eudicotyledons</taxon>
        <taxon>Gunneridae</taxon>
        <taxon>Pentapetalae</taxon>
        <taxon>asterids</taxon>
        <taxon>Ericales</taxon>
        <taxon>Ericaceae</taxon>
        <taxon>Ericoideae</taxon>
        <taxon>Rhodoreae</taxon>
        <taxon>Rhododendron</taxon>
    </lineage>
</organism>
<protein>
    <submittedName>
        <fullName evidence="2">Uncharacterized protein</fullName>
    </submittedName>
</protein>
<dbReference type="AlphaFoldDB" id="A0AAV6IK64"/>
<gene>
    <name evidence="2" type="ORF">RHGRI_028599</name>
</gene>
<proteinExistence type="predicted"/>
<sequence length="98" mass="10386">MQRPSNGQARLSRIGSESSRIQLTMPTTCWTNSPSKPSNENWRGKGRGVAAQALSKVAAPIADLKTIGSVVPAVTFGANWVSGLKLPKCSTFVTRANS</sequence>
<dbReference type="EMBL" id="JACTNZ010000010">
    <property type="protein sequence ID" value="KAG5527709.1"/>
    <property type="molecule type" value="Genomic_DNA"/>
</dbReference>